<organism evidence="2 3">
    <name type="scientific">Alicyclobacillus tolerans</name>
    <dbReference type="NCBI Taxonomy" id="90970"/>
    <lineage>
        <taxon>Bacteria</taxon>
        <taxon>Bacillati</taxon>
        <taxon>Bacillota</taxon>
        <taxon>Bacilli</taxon>
        <taxon>Bacillales</taxon>
        <taxon>Alicyclobacillaceae</taxon>
        <taxon>Alicyclobacillus</taxon>
    </lineage>
</organism>
<sequence>MSSSDSALRGHPSIVRNYLLSNGYTILYTRPMARLKGYWDRVFFEEQYEVDFIVRKNGKVYAVHVTANELSNQPNQQDLMQHWFPIFVIFHVQSILLMNLHDESVIEIDFEIRKPIYVRQKQLLLNAGILFTGILIGIMLDFHSL</sequence>
<protein>
    <recommendedName>
        <fullName evidence="4">DUF4143 domain-containing protein</fullName>
    </recommendedName>
</protein>
<name>A0A1M6S5Y4_9BACL</name>
<gene>
    <name evidence="2" type="ORF">SAMN05443507_11337</name>
</gene>
<evidence type="ECO:0008006" key="4">
    <source>
        <dbReference type="Google" id="ProtNLM"/>
    </source>
</evidence>
<feature type="transmembrane region" description="Helical" evidence="1">
    <location>
        <begin position="123"/>
        <end position="140"/>
    </location>
</feature>
<dbReference type="OrthoDB" id="2375079at2"/>
<accession>A0A1M6S5Y4</accession>
<keyword evidence="1" id="KW-1133">Transmembrane helix</keyword>
<dbReference type="EMBL" id="FRAF01000013">
    <property type="protein sequence ID" value="SHK40096.1"/>
    <property type="molecule type" value="Genomic_DNA"/>
</dbReference>
<evidence type="ECO:0000313" key="3">
    <source>
        <dbReference type="Proteomes" id="UP000184016"/>
    </source>
</evidence>
<keyword evidence="1" id="KW-0472">Membrane</keyword>
<dbReference type="STRING" id="1830138.SAMN05443507_11337"/>
<proteinExistence type="predicted"/>
<dbReference type="Proteomes" id="UP000184016">
    <property type="component" value="Unassembled WGS sequence"/>
</dbReference>
<evidence type="ECO:0000313" key="2">
    <source>
        <dbReference type="EMBL" id="SHK40096.1"/>
    </source>
</evidence>
<keyword evidence="1" id="KW-0812">Transmembrane</keyword>
<evidence type="ECO:0000256" key="1">
    <source>
        <dbReference type="SAM" id="Phobius"/>
    </source>
</evidence>
<dbReference type="AlphaFoldDB" id="A0A1M6S5Y4"/>
<keyword evidence="3" id="KW-1185">Reference proteome</keyword>
<reference evidence="3" key="1">
    <citation type="submission" date="2016-11" db="EMBL/GenBank/DDBJ databases">
        <authorList>
            <person name="Varghese N."/>
            <person name="Submissions S."/>
        </authorList>
    </citation>
    <scope>NUCLEOTIDE SEQUENCE [LARGE SCALE GENOMIC DNA]</scope>
    <source>
        <strain evidence="3">USBA-503</strain>
    </source>
</reference>